<keyword evidence="3" id="KW-1185">Reference proteome</keyword>
<protein>
    <submittedName>
        <fullName evidence="2">Uncharacterized protein</fullName>
    </submittedName>
</protein>
<gene>
    <name evidence="2" type="ORF">FRACA_160049</name>
</gene>
<feature type="compositionally biased region" description="Pro residues" evidence="1">
    <location>
        <begin position="54"/>
        <end position="66"/>
    </location>
</feature>
<evidence type="ECO:0000313" key="2">
    <source>
        <dbReference type="EMBL" id="SNQ46898.1"/>
    </source>
</evidence>
<organism evidence="2 3">
    <name type="scientific">Frankia canadensis</name>
    <dbReference type="NCBI Taxonomy" id="1836972"/>
    <lineage>
        <taxon>Bacteria</taxon>
        <taxon>Bacillati</taxon>
        <taxon>Actinomycetota</taxon>
        <taxon>Actinomycetes</taxon>
        <taxon>Frankiales</taxon>
        <taxon>Frankiaceae</taxon>
        <taxon>Frankia</taxon>
    </lineage>
</organism>
<evidence type="ECO:0000313" key="3">
    <source>
        <dbReference type="Proteomes" id="UP000234331"/>
    </source>
</evidence>
<reference evidence="2 3" key="1">
    <citation type="submission" date="2017-06" db="EMBL/GenBank/DDBJ databases">
        <authorList>
            <person name="Kim H.J."/>
            <person name="Triplett B.A."/>
        </authorList>
    </citation>
    <scope>NUCLEOTIDE SEQUENCE [LARGE SCALE GENOMIC DNA]</scope>
    <source>
        <strain evidence="2">FRACA_ARgP5</strain>
    </source>
</reference>
<dbReference type="AlphaFoldDB" id="A0A2I2KMK6"/>
<evidence type="ECO:0000256" key="1">
    <source>
        <dbReference type="SAM" id="MobiDB-lite"/>
    </source>
</evidence>
<accession>A0A2I2KMK6</accession>
<feature type="region of interest" description="Disordered" evidence="1">
    <location>
        <begin position="39"/>
        <end position="66"/>
    </location>
</feature>
<name>A0A2I2KMK6_9ACTN</name>
<proteinExistence type="predicted"/>
<dbReference type="Proteomes" id="UP000234331">
    <property type="component" value="Unassembled WGS sequence"/>
</dbReference>
<dbReference type="EMBL" id="FZMO01000068">
    <property type="protein sequence ID" value="SNQ46898.1"/>
    <property type="molecule type" value="Genomic_DNA"/>
</dbReference>
<sequence>MDWALRVRKDPVMDDDVRAVLENIFELLPPRTTVYRSSAAASGGGRSLIEPVTEPIPLPAAPLPAS</sequence>